<dbReference type="Proteomes" id="UP000829398">
    <property type="component" value="Chromosome 7"/>
</dbReference>
<name>A0ACB8JJR4_CITSI</name>
<keyword evidence="2" id="KW-1185">Reference proteome</keyword>
<evidence type="ECO:0000313" key="1">
    <source>
        <dbReference type="EMBL" id="KAH9717801.1"/>
    </source>
</evidence>
<organism evidence="1 2">
    <name type="scientific">Citrus sinensis</name>
    <name type="common">Sweet orange</name>
    <name type="synonym">Citrus aurantium var. sinensis</name>
    <dbReference type="NCBI Taxonomy" id="2711"/>
    <lineage>
        <taxon>Eukaryota</taxon>
        <taxon>Viridiplantae</taxon>
        <taxon>Streptophyta</taxon>
        <taxon>Embryophyta</taxon>
        <taxon>Tracheophyta</taxon>
        <taxon>Spermatophyta</taxon>
        <taxon>Magnoliopsida</taxon>
        <taxon>eudicotyledons</taxon>
        <taxon>Gunneridae</taxon>
        <taxon>Pentapetalae</taxon>
        <taxon>rosids</taxon>
        <taxon>malvids</taxon>
        <taxon>Sapindales</taxon>
        <taxon>Rutaceae</taxon>
        <taxon>Aurantioideae</taxon>
        <taxon>Citrus</taxon>
    </lineage>
</organism>
<dbReference type="EMBL" id="CM039176">
    <property type="protein sequence ID" value="KAH9717801.1"/>
    <property type="molecule type" value="Genomic_DNA"/>
</dbReference>
<gene>
    <name evidence="1" type="ORF">KPL71_021975</name>
</gene>
<comment type="caution">
    <text evidence="1">The sequence shown here is derived from an EMBL/GenBank/DDBJ whole genome shotgun (WGS) entry which is preliminary data.</text>
</comment>
<proteinExistence type="predicted"/>
<sequence>MLWNEDLDFEIASYNNHHIDTIIRGIDGRQWRCSEIYGHPEVGQKRHTWTLLRRQVGLFTYPWICYGDFNEILNLNEKTGGNDRNLSMVADFKEVINECKLSDIECRGYPFTWSNRRFGPHFVEEKLDRFLGSQEWEVGGIELIAYNLDLWCSDHSLVMLKMQERNKGNKWVVDEEEVEKQFCEYFAELFTSTKPTTDHISAALSDLGPTVTVEMNQQLDNPFTVEEVFATLS</sequence>
<reference evidence="2" key="1">
    <citation type="journal article" date="2023" name="Hortic. Res.">
        <title>A chromosome-level phased genome enabling allele-level studies in sweet orange: a case study on citrus Huanglongbing tolerance.</title>
        <authorList>
            <person name="Wu B."/>
            <person name="Yu Q."/>
            <person name="Deng Z."/>
            <person name="Duan Y."/>
            <person name="Luo F."/>
            <person name="Gmitter F. Jr."/>
        </authorList>
    </citation>
    <scope>NUCLEOTIDE SEQUENCE [LARGE SCALE GENOMIC DNA]</scope>
    <source>
        <strain evidence="2">cv. Valencia</strain>
    </source>
</reference>
<accession>A0ACB8JJR4</accession>
<evidence type="ECO:0000313" key="2">
    <source>
        <dbReference type="Proteomes" id="UP000829398"/>
    </source>
</evidence>
<protein>
    <submittedName>
        <fullName evidence="1">Uncharacterized protein</fullName>
    </submittedName>
</protein>